<evidence type="ECO:0000259" key="5">
    <source>
        <dbReference type="PROSITE" id="PS50977"/>
    </source>
</evidence>
<dbReference type="InterPro" id="IPR001647">
    <property type="entry name" value="HTH_TetR"/>
</dbReference>
<dbReference type="Proteomes" id="UP000637632">
    <property type="component" value="Unassembled WGS sequence"/>
</dbReference>
<keyword evidence="7" id="KW-1185">Reference proteome</keyword>
<dbReference type="EMBL" id="JACOFT010000003">
    <property type="protein sequence ID" value="MBC3811747.1"/>
    <property type="molecule type" value="Genomic_DNA"/>
</dbReference>
<evidence type="ECO:0000256" key="4">
    <source>
        <dbReference type="PROSITE-ProRule" id="PRU00335"/>
    </source>
</evidence>
<gene>
    <name evidence="6" type="ORF">H8K26_09870</name>
</gene>
<proteinExistence type="predicted"/>
<dbReference type="InterPro" id="IPR036271">
    <property type="entry name" value="Tet_transcr_reg_TetR-rel_C_sf"/>
</dbReference>
<dbReference type="Pfam" id="PF16925">
    <property type="entry name" value="TetR_C_13"/>
    <property type="match status" value="1"/>
</dbReference>
<accession>A0ABR6XFQ3</accession>
<protein>
    <submittedName>
        <fullName evidence="6">TetR/AcrR family transcriptional regulator</fullName>
    </submittedName>
</protein>
<dbReference type="PROSITE" id="PS50977">
    <property type="entry name" value="HTH_TETR_2"/>
    <property type="match status" value="1"/>
</dbReference>
<keyword evidence="2 4" id="KW-0238">DNA-binding</keyword>
<keyword evidence="3" id="KW-0804">Transcription</keyword>
<dbReference type="RefSeq" id="WP_190479201.1">
    <property type="nucleotide sequence ID" value="NZ_JACOFT010000003.1"/>
</dbReference>
<sequence length="203" mass="22586">MQKYEERPHTYQDTRERILATGEQLILGRGFSALGLSEILAAAAVPKGSFYHYFQSKEGFGVAMLERYFTDYQQRLTSQFSDQSHSARERLLMYFASWQETAENGGCHKFCLAVKLAAEVSDLSEPMRAVLSVGMRGICTQIAETIRLAQAEGSVSATLNAEESATSLYSMWVGASLLAKVHHELQPLTQALKQTELLLPATR</sequence>
<dbReference type="InterPro" id="IPR009057">
    <property type="entry name" value="Homeodomain-like_sf"/>
</dbReference>
<name>A0ABR6XFQ3_9BURK</name>
<keyword evidence="1" id="KW-0805">Transcription regulation</keyword>
<organism evidence="6 7">
    <name type="scientific">Undibacterium aquatile</name>
    <dbReference type="NCBI Taxonomy" id="1537398"/>
    <lineage>
        <taxon>Bacteria</taxon>
        <taxon>Pseudomonadati</taxon>
        <taxon>Pseudomonadota</taxon>
        <taxon>Betaproteobacteria</taxon>
        <taxon>Burkholderiales</taxon>
        <taxon>Oxalobacteraceae</taxon>
        <taxon>Undibacterium</taxon>
    </lineage>
</organism>
<feature type="domain" description="HTH tetR-type" evidence="5">
    <location>
        <begin position="12"/>
        <end position="72"/>
    </location>
</feature>
<dbReference type="Gene3D" id="1.10.357.10">
    <property type="entry name" value="Tetracycline Repressor, domain 2"/>
    <property type="match status" value="1"/>
</dbReference>
<evidence type="ECO:0000313" key="6">
    <source>
        <dbReference type="EMBL" id="MBC3811747.1"/>
    </source>
</evidence>
<dbReference type="SUPFAM" id="SSF48498">
    <property type="entry name" value="Tetracyclin repressor-like, C-terminal domain"/>
    <property type="match status" value="1"/>
</dbReference>
<dbReference type="SUPFAM" id="SSF46689">
    <property type="entry name" value="Homeodomain-like"/>
    <property type="match status" value="1"/>
</dbReference>
<dbReference type="Pfam" id="PF00440">
    <property type="entry name" value="TetR_N"/>
    <property type="match status" value="1"/>
</dbReference>
<comment type="caution">
    <text evidence="6">The sequence shown here is derived from an EMBL/GenBank/DDBJ whole genome shotgun (WGS) entry which is preliminary data.</text>
</comment>
<dbReference type="PANTHER" id="PTHR47506">
    <property type="entry name" value="TRANSCRIPTIONAL REGULATORY PROTEIN"/>
    <property type="match status" value="1"/>
</dbReference>
<evidence type="ECO:0000256" key="2">
    <source>
        <dbReference type="ARBA" id="ARBA00023125"/>
    </source>
</evidence>
<dbReference type="InterPro" id="IPR011075">
    <property type="entry name" value="TetR_C"/>
</dbReference>
<dbReference type="PANTHER" id="PTHR47506:SF6">
    <property type="entry name" value="HTH-TYPE TRANSCRIPTIONAL REPRESSOR NEMR"/>
    <property type="match status" value="1"/>
</dbReference>
<evidence type="ECO:0000256" key="1">
    <source>
        <dbReference type="ARBA" id="ARBA00023015"/>
    </source>
</evidence>
<evidence type="ECO:0000313" key="7">
    <source>
        <dbReference type="Proteomes" id="UP000637632"/>
    </source>
</evidence>
<feature type="DNA-binding region" description="H-T-H motif" evidence="4">
    <location>
        <begin position="35"/>
        <end position="54"/>
    </location>
</feature>
<evidence type="ECO:0000256" key="3">
    <source>
        <dbReference type="ARBA" id="ARBA00023163"/>
    </source>
</evidence>
<reference evidence="6 7" key="1">
    <citation type="submission" date="2020-08" db="EMBL/GenBank/DDBJ databases">
        <title>Novel species isolated from subtropical streams in China.</title>
        <authorList>
            <person name="Lu H."/>
        </authorList>
    </citation>
    <scope>NUCLEOTIDE SEQUENCE [LARGE SCALE GENOMIC DNA]</scope>
    <source>
        <strain evidence="6 7">CCTCC AB 2015119</strain>
    </source>
</reference>